<dbReference type="Gene3D" id="1.10.10.10">
    <property type="entry name" value="Winged helix-like DNA-binding domain superfamily/Winged helix DNA-binding domain"/>
    <property type="match status" value="1"/>
</dbReference>
<accession>A0ABX5D4D6</accession>
<dbReference type="InterPro" id="IPR013196">
    <property type="entry name" value="HTH_11"/>
</dbReference>
<evidence type="ECO:0000256" key="3">
    <source>
        <dbReference type="ARBA" id="ARBA00023015"/>
    </source>
</evidence>
<gene>
    <name evidence="7" type="ORF">C6Y08_04760</name>
</gene>
<feature type="domain" description="PTS EIIB type-2" evidence="5">
    <location>
        <begin position="404"/>
        <end position="492"/>
    </location>
</feature>
<dbReference type="Gene3D" id="3.40.50.2300">
    <property type="match status" value="1"/>
</dbReference>
<dbReference type="RefSeq" id="WP_105961034.1">
    <property type="nucleotide sequence ID" value="NZ_OZ061355.1"/>
</dbReference>
<evidence type="ECO:0000313" key="8">
    <source>
        <dbReference type="Proteomes" id="UP000238378"/>
    </source>
</evidence>
<dbReference type="InterPro" id="IPR013011">
    <property type="entry name" value="PTS_EIIB_2"/>
</dbReference>
<evidence type="ECO:0000256" key="2">
    <source>
        <dbReference type="ARBA" id="ARBA00022737"/>
    </source>
</evidence>
<comment type="caution">
    <text evidence="7">The sequence shown here is derived from an EMBL/GenBank/DDBJ whole genome shotgun (WGS) entry which is preliminary data.</text>
</comment>
<keyword evidence="2" id="KW-0677">Repeat</keyword>
<evidence type="ECO:0000256" key="1">
    <source>
        <dbReference type="ARBA" id="ARBA00022679"/>
    </source>
</evidence>
<dbReference type="Gene3D" id="1.10.1790.10">
    <property type="entry name" value="PRD domain"/>
    <property type="match status" value="2"/>
</dbReference>
<proteinExistence type="predicted"/>
<keyword evidence="3" id="KW-0805">Transcription regulation</keyword>
<dbReference type="InterPro" id="IPR036095">
    <property type="entry name" value="PTS_EIIB-like_sf"/>
</dbReference>
<dbReference type="EMBL" id="PVOB01000056">
    <property type="protein sequence ID" value="PRO95412.1"/>
    <property type="molecule type" value="Genomic_DNA"/>
</dbReference>
<sequence length="492" mass="56666">MSKEREHKLIYLLVNKRDFVTAKQLADEIHSSDKTIYRIVSKINSRYGEQPLIISERGRGYKLDYQRYLDSDQPGADMESLSIVSPVERRNKIMKRLLLVAPRRVRTNELFEEYFLSASSQIADEKIIAEILQRYNLTLVKKNGYLNIVGSELNIRDAIQGLINDTGIVDLNQILNDDNFPRKYDVRFVFEQIRYIETHIESHIPYPYNLNLFSYMYILLDRARNTKMPVSKVNDDVLDKYLKDSSVDSRLLEVSQQVIKNTEAYISAKLPKIEGYYLYQYLVSSRIDGFVPNTVGDHSKVQLVTDDLIATVESLTDKNFHNSDLVSRLSEHIRPMLNRLDNHININNNLLDQIKIEYHAVFEAVKTAINQLADKYNLAQINDNEVGFLTLYFASELEKHKKHIETLIMCTTGIGTSELLKSKIIANFSTLDIVDVIATASLDDALRKYPQIKLVISTVRPLHAVAVPVVIVSAMFNMEDRKKLNEEVKNLQ</sequence>
<dbReference type="PROSITE" id="PS51372">
    <property type="entry name" value="PRD_2"/>
    <property type="match status" value="1"/>
</dbReference>
<evidence type="ECO:0000313" key="7">
    <source>
        <dbReference type="EMBL" id="PRO95412.1"/>
    </source>
</evidence>
<organism evidence="7 8">
    <name type="scientific">Lactiplantibacillus pentosus</name>
    <name type="common">Lactobacillus pentosus</name>
    <dbReference type="NCBI Taxonomy" id="1589"/>
    <lineage>
        <taxon>Bacteria</taxon>
        <taxon>Bacillati</taxon>
        <taxon>Bacillota</taxon>
        <taxon>Bacilli</taxon>
        <taxon>Lactobacillales</taxon>
        <taxon>Lactobacillaceae</taxon>
        <taxon>Lactiplantibacillus</taxon>
    </lineage>
</organism>
<evidence type="ECO:0000259" key="5">
    <source>
        <dbReference type="PROSITE" id="PS51099"/>
    </source>
</evidence>
<protein>
    <submittedName>
        <fullName evidence="7">Transcription antiterminator</fullName>
    </submittedName>
</protein>
<dbReference type="InterPro" id="IPR036634">
    <property type="entry name" value="PRD_sf"/>
</dbReference>
<dbReference type="CDD" id="cd05568">
    <property type="entry name" value="PTS_IIB_bgl_like"/>
    <property type="match status" value="1"/>
</dbReference>
<dbReference type="PANTHER" id="PTHR30185">
    <property type="entry name" value="CRYPTIC BETA-GLUCOSIDE BGL OPERON ANTITERMINATOR"/>
    <property type="match status" value="1"/>
</dbReference>
<keyword evidence="4" id="KW-0804">Transcription</keyword>
<dbReference type="Pfam" id="PF08279">
    <property type="entry name" value="HTH_11"/>
    <property type="match status" value="1"/>
</dbReference>
<dbReference type="PROSITE" id="PS51099">
    <property type="entry name" value="PTS_EIIB_TYPE_2"/>
    <property type="match status" value="1"/>
</dbReference>
<dbReference type="Proteomes" id="UP000238378">
    <property type="component" value="Unassembled WGS sequence"/>
</dbReference>
<dbReference type="Pfam" id="PF00874">
    <property type="entry name" value="PRD"/>
    <property type="match status" value="1"/>
</dbReference>
<name>A0ABX5D4D6_LACPE</name>
<reference evidence="7 8" key="1">
    <citation type="submission" date="2018-03" db="EMBL/GenBank/DDBJ databases">
        <title>Draft Genome Sequences of six Lactobacillus pentosus Strains Isolated from Brines of Traditionally Fermented Spanish-Style Green Table Olives.</title>
        <authorList>
            <person name="Calero-Delgado B."/>
            <person name="Martin-Platero A.M."/>
            <person name="Perez-Pulido A.J."/>
            <person name="Benitez-Cabello A."/>
            <person name="Casimiro-Soriguer C.S."/>
            <person name="Martinez-Bueno M."/>
            <person name="Arroyo-Lopez F.N."/>
            <person name="Rodriguez-Gomez F."/>
            <person name="Bautista-Gallego J."/>
            <person name="Garrido-Fernandez A."/>
            <person name="Jimenez-Diaz R."/>
        </authorList>
    </citation>
    <scope>NUCLEOTIDE SEQUENCE [LARGE SCALE GENOMIC DNA]</scope>
    <source>
        <strain evidence="7 8">IG2</strain>
    </source>
</reference>
<dbReference type="InterPro" id="IPR011608">
    <property type="entry name" value="PRD"/>
</dbReference>
<keyword evidence="1" id="KW-0808">Transferase</keyword>
<keyword evidence="8" id="KW-1185">Reference proteome</keyword>
<dbReference type="PANTHER" id="PTHR30185:SF18">
    <property type="entry name" value="TRANSCRIPTIONAL REGULATOR MTLR"/>
    <property type="match status" value="1"/>
</dbReference>
<feature type="domain" description="PRD" evidence="6">
    <location>
        <begin position="296"/>
        <end position="403"/>
    </location>
</feature>
<evidence type="ECO:0000256" key="4">
    <source>
        <dbReference type="ARBA" id="ARBA00023163"/>
    </source>
</evidence>
<dbReference type="InterPro" id="IPR036388">
    <property type="entry name" value="WH-like_DNA-bd_sf"/>
</dbReference>
<dbReference type="SUPFAM" id="SSF63520">
    <property type="entry name" value="PTS-regulatory domain, PRD"/>
    <property type="match status" value="2"/>
</dbReference>
<evidence type="ECO:0000259" key="6">
    <source>
        <dbReference type="PROSITE" id="PS51372"/>
    </source>
</evidence>
<dbReference type="SUPFAM" id="SSF52794">
    <property type="entry name" value="PTS system IIB component-like"/>
    <property type="match status" value="1"/>
</dbReference>
<dbReference type="InterPro" id="IPR050661">
    <property type="entry name" value="BglG_antiterminators"/>
</dbReference>